<feature type="region of interest" description="Disordered" evidence="8">
    <location>
        <begin position="239"/>
        <end position="301"/>
    </location>
</feature>
<evidence type="ECO:0000313" key="11">
    <source>
        <dbReference type="Proteomes" id="UP000314982"/>
    </source>
</evidence>
<reference evidence="10" key="2">
    <citation type="submission" date="2025-08" db="UniProtKB">
        <authorList>
            <consortium name="Ensembl"/>
        </authorList>
    </citation>
    <scope>IDENTIFICATION</scope>
</reference>
<evidence type="ECO:0000313" key="10">
    <source>
        <dbReference type="Ensembl" id="ENSHHUP00000091573.1"/>
    </source>
</evidence>
<dbReference type="PANTHER" id="PTHR34174">
    <property type="entry name" value="HYDROLETHALUS SYNDROME PROTEIN 1"/>
    <property type="match status" value="1"/>
</dbReference>
<proteinExistence type="inferred from homology"/>
<keyword evidence="5" id="KW-0970">Cilium biogenesis/degradation</keyword>
<reference evidence="10" key="3">
    <citation type="submission" date="2025-09" db="UniProtKB">
        <authorList>
            <consortium name="Ensembl"/>
        </authorList>
    </citation>
    <scope>IDENTIFICATION</scope>
</reference>
<dbReference type="STRING" id="62062.ENSHHUP00000091573"/>
<dbReference type="PANTHER" id="PTHR34174:SF1">
    <property type="entry name" value="CENTRIOLAR AND CILIOGENESIS-ASSOCIATED PROTEIN HYLS1"/>
    <property type="match status" value="1"/>
</dbReference>
<keyword evidence="6" id="KW-0206">Cytoskeleton</keyword>
<feature type="compositionally biased region" description="Basic and acidic residues" evidence="8">
    <location>
        <begin position="45"/>
        <end position="55"/>
    </location>
</feature>
<dbReference type="InterPro" id="IPR027918">
    <property type="entry name" value="HYLS1_C_dom"/>
</dbReference>
<keyword evidence="4" id="KW-0963">Cytoplasm</keyword>
<evidence type="ECO:0000256" key="3">
    <source>
        <dbReference type="ARBA" id="ARBA00010091"/>
    </source>
</evidence>
<protein>
    <submittedName>
        <fullName evidence="10">HYLS1 centriolar and ciliogenesis associated</fullName>
    </submittedName>
</protein>
<dbReference type="Proteomes" id="UP000314982">
    <property type="component" value="Unassembled WGS sequence"/>
</dbReference>
<reference evidence="11" key="1">
    <citation type="submission" date="2018-06" db="EMBL/GenBank/DDBJ databases">
        <title>Genome assembly of Danube salmon.</title>
        <authorList>
            <person name="Macqueen D.J."/>
            <person name="Gundappa M.K."/>
        </authorList>
    </citation>
    <scope>NUCLEOTIDE SEQUENCE [LARGE SCALE GENOMIC DNA]</scope>
</reference>
<feature type="compositionally biased region" description="Basic and acidic residues" evidence="8">
    <location>
        <begin position="284"/>
        <end position="301"/>
    </location>
</feature>
<dbReference type="GeneTree" id="ENSGT00390000008848"/>
<evidence type="ECO:0000256" key="2">
    <source>
        <dbReference type="ARBA" id="ARBA00004138"/>
    </source>
</evidence>
<evidence type="ECO:0000256" key="5">
    <source>
        <dbReference type="ARBA" id="ARBA00022794"/>
    </source>
</evidence>
<comment type="subcellular location">
    <subcellularLocation>
        <location evidence="2">Cell projection</location>
        <location evidence="2">Cilium</location>
    </subcellularLocation>
    <subcellularLocation>
        <location evidence="1">Cytoplasm</location>
        <location evidence="1">Cytoskeleton</location>
        <location evidence="1">Microtubule organizing center</location>
        <location evidence="1">Centrosome</location>
        <location evidence="1">Centriole</location>
    </subcellularLocation>
</comment>
<dbReference type="InterPro" id="IPR052319">
    <property type="entry name" value="Centriolar_ciliogenesis_assoc"/>
</dbReference>
<dbReference type="AlphaFoldDB" id="A0A4W5RYN9"/>
<accession>A0A4W5RYN9</accession>
<feature type="compositionally biased region" description="Acidic residues" evidence="8">
    <location>
        <begin position="28"/>
        <end position="44"/>
    </location>
</feature>
<comment type="similarity">
    <text evidence="3">Belongs to the HYLS1 family.</text>
</comment>
<dbReference type="GO" id="GO:0005814">
    <property type="term" value="C:centriole"/>
    <property type="evidence" value="ECO:0007669"/>
    <property type="project" value="UniProtKB-SubCell"/>
</dbReference>
<keyword evidence="11" id="KW-1185">Reference proteome</keyword>
<feature type="region of interest" description="Disordered" evidence="8">
    <location>
        <begin position="191"/>
        <end position="210"/>
    </location>
</feature>
<feature type="region of interest" description="Disordered" evidence="8">
    <location>
        <begin position="1"/>
        <end position="186"/>
    </location>
</feature>
<feature type="compositionally biased region" description="Basic and acidic residues" evidence="8">
    <location>
        <begin position="381"/>
        <end position="390"/>
    </location>
</feature>
<keyword evidence="7" id="KW-0966">Cell projection</keyword>
<organism evidence="10 11">
    <name type="scientific">Hucho hucho</name>
    <name type="common">huchen</name>
    <dbReference type="NCBI Taxonomy" id="62062"/>
    <lineage>
        <taxon>Eukaryota</taxon>
        <taxon>Metazoa</taxon>
        <taxon>Chordata</taxon>
        <taxon>Craniata</taxon>
        <taxon>Vertebrata</taxon>
        <taxon>Euteleostomi</taxon>
        <taxon>Actinopterygii</taxon>
        <taxon>Neopterygii</taxon>
        <taxon>Teleostei</taxon>
        <taxon>Protacanthopterygii</taxon>
        <taxon>Salmoniformes</taxon>
        <taxon>Salmonidae</taxon>
        <taxon>Salmoninae</taxon>
        <taxon>Hucho</taxon>
    </lineage>
</organism>
<evidence type="ECO:0000256" key="4">
    <source>
        <dbReference type="ARBA" id="ARBA00022490"/>
    </source>
</evidence>
<feature type="compositionally biased region" description="Basic and acidic residues" evidence="8">
    <location>
        <begin position="163"/>
        <end position="186"/>
    </location>
</feature>
<dbReference type="GO" id="GO:0097730">
    <property type="term" value="C:non-motile cilium"/>
    <property type="evidence" value="ECO:0007669"/>
    <property type="project" value="TreeGrafter"/>
</dbReference>
<sequence length="477" mass="54477">MYKMYDSQWDEESEDGNSSLNSAFWSDGEGEEEEKVEQYNQEDTEPNRSTEHTQEEPPVAGPPVAEHPKETEQEERRGERAKPGEKEKIDYEEGYSTRVGSPALSLLTSGYGTYRPDSSAKDDPEGEDYRDDCTIAEFDRESQGLSEMRYGDEDDQSLAIFDGDGKEDTTDLQSREDTGLRTKLEDSQSLTNMEYCEDPPLVELESKDRTDVNYCEDDYTLSQTKNDKAVLDGICAEESSLTECKDNERPTGEGYSEEDSDRKEEKGAEDEQEWEDLESPASNKDFKLIDSKSTKTNEEWEDNRRHKMGAVSGLGECLGGIHVSMSTHQESELESEDAGSLSDRSESDCLPSAFKAYIRGMARSRSESDIRPRPKSFIRPVMDHPHTRGLKKTDPVAKYFQYKQDWEMFKAPGEKDRKALHLEIRQQLAYQPLPPKPQRVFVPNTYVVPTEKKRSALRWEIRHDLANGLLPPINYRL</sequence>
<feature type="compositionally biased region" description="Basic and acidic residues" evidence="8">
    <location>
        <begin position="131"/>
        <end position="142"/>
    </location>
</feature>
<evidence type="ECO:0000256" key="1">
    <source>
        <dbReference type="ARBA" id="ARBA00004114"/>
    </source>
</evidence>
<feature type="region of interest" description="Disordered" evidence="8">
    <location>
        <begin position="365"/>
        <end position="390"/>
    </location>
</feature>
<feature type="domain" description="Centriolar and ciliogenesis-associated protein HYLS1 C-terminal" evidence="9">
    <location>
        <begin position="378"/>
        <end position="466"/>
    </location>
</feature>
<dbReference type="Ensembl" id="ENSHHUT00000094395.1">
    <property type="protein sequence ID" value="ENSHHUP00000091573.1"/>
    <property type="gene ID" value="ENSHHUG00000052820.1"/>
</dbReference>
<evidence type="ECO:0000256" key="6">
    <source>
        <dbReference type="ARBA" id="ARBA00023212"/>
    </source>
</evidence>
<feature type="compositionally biased region" description="Acidic residues" evidence="8">
    <location>
        <begin position="267"/>
        <end position="278"/>
    </location>
</feature>
<name>A0A4W5RYN9_9TELE</name>
<dbReference type="Pfam" id="PF15311">
    <property type="entry name" value="HYLS1_C"/>
    <property type="match status" value="1"/>
</dbReference>
<evidence type="ECO:0000256" key="8">
    <source>
        <dbReference type="SAM" id="MobiDB-lite"/>
    </source>
</evidence>
<dbReference type="GO" id="GO:0060271">
    <property type="term" value="P:cilium assembly"/>
    <property type="evidence" value="ECO:0007669"/>
    <property type="project" value="TreeGrafter"/>
</dbReference>
<evidence type="ECO:0000256" key="7">
    <source>
        <dbReference type="ARBA" id="ARBA00023273"/>
    </source>
</evidence>
<feature type="region of interest" description="Disordered" evidence="8">
    <location>
        <begin position="326"/>
        <end position="347"/>
    </location>
</feature>
<evidence type="ECO:0000259" key="9">
    <source>
        <dbReference type="Pfam" id="PF15311"/>
    </source>
</evidence>
<feature type="compositionally biased region" description="Basic and acidic residues" evidence="8">
    <location>
        <begin position="66"/>
        <end position="91"/>
    </location>
</feature>